<comment type="caution">
    <text evidence="2">The sequence shown here is derived from an EMBL/GenBank/DDBJ whole genome shotgun (WGS) entry which is preliminary data.</text>
</comment>
<dbReference type="InterPro" id="IPR024976">
    <property type="entry name" value="DUF3885"/>
</dbReference>
<feature type="domain" description="DUF3885" evidence="1">
    <location>
        <begin position="9"/>
        <end position="207"/>
    </location>
</feature>
<evidence type="ECO:0000313" key="2">
    <source>
        <dbReference type="EMBL" id="RKE55983.1"/>
    </source>
</evidence>
<dbReference type="Pfam" id="PF13021">
    <property type="entry name" value="DUF3885"/>
    <property type="match status" value="1"/>
</dbReference>
<proteinExistence type="predicted"/>
<dbReference type="RefSeq" id="WP_120257705.1">
    <property type="nucleotide sequence ID" value="NZ_RAPY01000001.1"/>
</dbReference>
<sequence>MQTTKQEYRQFLKDHFNKLKLRAPLFYSCDFGLRFDLQIGETNTEKYFHNVNRRATTIFQSAFDSSDNVFLVLIDYKYKRRKIRCSNFIFKQIQDFHAAEISFSKELRLYDPRDKFDIRNLAIIKLKSGRVNHKTILMAIANQDFPSRFPRLAYNHIISNKEIYFININKKLIFNMYDDRGLDLVATDIETLRPIYENHKDWILDHDRAQIEKLFT</sequence>
<name>A0A420BGZ8_SPHD1</name>
<dbReference type="Proteomes" id="UP000286246">
    <property type="component" value="Unassembled WGS sequence"/>
</dbReference>
<dbReference type="AlphaFoldDB" id="A0A420BGZ8"/>
<dbReference type="OrthoDB" id="72213at2"/>
<protein>
    <submittedName>
        <fullName evidence="2">Uncharacterized protein DUF3885</fullName>
    </submittedName>
</protein>
<reference evidence="2 3" key="1">
    <citation type="submission" date="2018-09" db="EMBL/GenBank/DDBJ databases">
        <title>Genomic Encyclopedia of Type Strains, Phase III (KMG-III): the genomes of soil and plant-associated and newly described type strains.</title>
        <authorList>
            <person name="Whitman W."/>
        </authorList>
    </citation>
    <scope>NUCLEOTIDE SEQUENCE [LARGE SCALE GENOMIC DNA]</scope>
    <source>
        <strain evidence="2 3">CECT 7938</strain>
    </source>
</reference>
<evidence type="ECO:0000313" key="3">
    <source>
        <dbReference type="Proteomes" id="UP000286246"/>
    </source>
</evidence>
<accession>A0A420BGZ8</accession>
<keyword evidence="3" id="KW-1185">Reference proteome</keyword>
<organism evidence="2 3">
    <name type="scientific">Sphingobacterium detergens</name>
    <dbReference type="NCBI Taxonomy" id="1145106"/>
    <lineage>
        <taxon>Bacteria</taxon>
        <taxon>Pseudomonadati</taxon>
        <taxon>Bacteroidota</taxon>
        <taxon>Sphingobacteriia</taxon>
        <taxon>Sphingobacteriales</taxon>
        <taxon>Sphingobacteriaceae</taxon>
        <taxon>Sphingobacterium</taxon>
    </lineage>
</organism>
<evidence type="ECO:0000259" key="1">
    <source>
        <dbReference type="Pfam" id="PF13021"/>
    </source>
</evidence>
<dbReference type="EMBL" id="RAPY01000001">
    <property type="protein sequence ID" value="RKE55983.1"/>
    <property type="molecule type" value="Genomic_DNA"/>
</dbReference>
<gene>
    <name evidence="2" type="ORF">DFQ12_0831</name>
</gene>